<evidence type="ECO:0000313" key="3">
    <source>
        <dbReference type="Proteomes" id="UP000017836"/>
    </source>
</evidence>
<dbReference type="AlphaFoldDB" id="W1NR25"/>
<name>W1NR25_AMBTC</name>
<dbReference type="Gramene" id="ERM97435">
    <property type="protein sequence ID" value="ERM97435"/>
    <property type="gene ID" value="AMTR_s00124p00015120"/>
</dbReference>
<proteinExistence type="predicted"/>
<evidence type="ECO:0000256" key="1">
    <source>
        <dbReference type="SAM" id="MobiDB-lite"/>
    </source>
</evidence>
<keyword evidence="3" id="KW-1185">Reference proteome</keyword>
<reference evidence="3" key="1">
    <citation type="journal article" date="2013" name="Science">
        <title>The Amborella genome and the evolution of flowering plants.</title>
        <authorList>
            <consortium name="Amborella Genome Project"/>
        </authorList>
    </citation>
    <scope>NUCLEOTIDE SEQUENCE [LARGE SCALE GENOMIC DNA]</scope>
</reference>
<dbReference type="HOGENOM" id="CLU_1922420_0_0_1"/>
<feature type="compositionally biased region" description="Polar residues" evidence="1">
    <location>
        <begin position="60"/>
        <end position="72"/>
    </location>
</feature>
<dbReference type="EMBL" id="KI396338">
    <property type="protein sequence ID" value="ERM97435.1"/>
    <property type="molecule type" value="Genomic_DNA"/>
</dbReference>
<evidence type="ECO:0000313" key="2">
    <source>
        <dbReference type="EMBL" id="ERM97435.1"/>
    </source>
</evidence>
<feature type="non-terminal residue" evidence="2">
    <location>
        <position position="1"/>
    </location>
</feature>
<feature type="region of interest" description="Disordered" evidence="1">
    <location>
        <begin position="60"/>
        <end position="96"/>
    </location>
</feature>
<accession>W1NR25</accession>
<gene>
    <name evidence="2" type="ORF">AMTR_s00124p00015120</name>
</gene>
<sequence>QPKEEAKLNEGMIILLPLRLKRKLLSPQHMRRKEEWSPDRMMTGETHNRSTHCLKRMMSQLGSKSHSLSQYQEAKGKKHSMSSPNTPPRPELIDHGYSVNSRRGALCVTCTTIQDSKGIGQEGSPYPSIALK</sequence>
<protein>
    <submittedName>
        <fullName evidence="2">Uncharacterized protein</fullName>
    </submittedName>
</protein>
<dbReference type="Proteomes" id="UP000017836">
    <property type="component" value="Unassembled WGS sequence"/>
</dbReference>
<organism evidence="2 3">
    <name type="scientific">Amborella trichopoda</name>
    <dbReference type="NCBI Taxonomy" id="13333"/>
    <lineage>
        <taxon>Eukaryota</taxon>
        <taxon>Viridiplantae</taxon>
        <taxon>Streptophyta</taxon>
        <taxon>Embryophyta</taxon>
        <taxon>Tracheophyta</taxon>
        <taxon>Spermatophyta</taxon>
        <taxon>Magnoliopsida</taxon>
        <taxon>Amborellales</taxon>
        <taxon>Amborellaceae</taxon>
        <taxon>Amborella</taxon>
    </lineage>
</organism>